<feature type="compositionally biased region" description="Polar residues" evidence="1">
    <location>
        <begin position="36"/>
        <end position="48"/>
    </location>
</feature>
<proteinExistence type="predicted"/>
<feature type="region of interest" description="Disordered" evidence="1">
    <location>
        <begin position="1"/>
        <end position="63"/>
    </location>
</feature>
<organism evidence="2 3">
    <name type="scientific">Ficus carica</name>
    <name type="common">Common fig</name>
    <dbReference type="NCBI Taxonomy" id="3494"/>
    <lineage>
        <taxon>Eukaryota</taxon>
        <taxon>Viridiplantae</taxon>
        <taxon>Streptophyta</taxon>
        <taxon>Embryophyta</taxon>
        <taxon>Tracheophyta</taxon>
        <taxon>Spermatophyta</taxon>
        <taxon>Magnoliopsida</taxon>
        <taxon>eudicotyledons</taxon>
        <taxon>Gunneridae</taxon>
        <taxon>Pentapetalae</taxon>
        <taxon>rosids</taxon>
        <taxon>fabids</taxon>
        <taxon>Rosales</taxon>
        <taxon>Moraceae</taxon>
        <taxon>Ficeae</taxon>
        <taxon>Ficus</taxon>
    </lineage>
</organism>
<feature type="compositionally biased region" description="Basic residues" evidence="1">
    <location>
        <begin position="13"/>
        <end position="23"/>
    </location>
</feature>
<feature type="compositionally biased region" description="Basic and acidic residues" evidence="1">
    <location>
        <begin position="1"/>
        <end position="12"/>
    </location>
</feature>
<name>A0AA87ZQA0_FICCA</name>
<dbReference type="AlphaFoldDB" id="A0AA87ZQA0"/>
<comment type="caution">
    <text evidence="2">The sequence shown here is derived from an EMBL/GenBank/DDBJ whole genome shotgun (WGS) entry which is preliminary data.</text>
</comment>
<sequence length="63" mass="7155">MEGGRRMGDERRRRSPSSRRRCGRLALEAVDGDVSSPETLPRRSSGSISEFRDRKRLSGDLLH</sequence>
<accession>A0AA87ZQA0</accession>
<evidence type="ECO:0000313" key="2">
    <source>
        <dbReference type="EMBL" id="GMN31018.1"/>
    </source>
</evidence>
<feature type="compositionally biased region" description="Basic and acidic residues" evidence="1">
    <location>
        <begin position="50"/>
        <end position="63"/>
    </location>
</feature>
<evidence type="ECO:0000313" key="3">
    <source>
        <dbReference type="Proteomes" id="UP001187192"/>
    </source>
</evidence>
<dbReference type="EMBL" id="BTGU01000003">
    <property type="protein sequence ID" value="GMN31018.1"/>
    <property type="molecule type" value="Genomic_DNA"/>
</dbReference>
<evidence type="ECO:0000256" key="1">
    <source>
        <dbReference type="SAM" id="MobiDB-lite"/>
    </source>
</evidence>
<dbReference type="Proteomes" id="UP001187192">
    <property type="component" value="Unassembled WGS sequence"/>
</dbReference>
<gene>
    <name evidence="2" type="ORF">TIFTF001_003069</name>
</gene>
<reference evidence="2" key="1">
    <citation type="submission" date="2023-07" db="EMBL/GenBank/DDBJ databases">
        <title>draft genome sequence of fig (Ficus carica).</title>
        <authorList>
            <person name="Takahashi T."/>
            <person name="Nishimura K."/>
        </authorList>
    </citation>
    <scope>NUCLEOTIDE SEQUENCE</scope>
</reference>
<protein>
    <submittedName>
        <fullName evidence="2">Uncharacterized protein</fullName>
    </submittedName>
</protein>
<keyword evidence="3" id="KW-1185">Reference proteome</keyword>